<dbReference type="SUPFAM" id="SSF69118">
    <property type="entry name" value="AhpD-like"/>
    <property type="match status" value="1"/>
</dbReference>
<evidence type="ECO:0000313" key="3">
    <source>
        <dbReference type="Proteomes" id="UP001375743"/>
    </source>
</evidence>
<dbReference type="RefSeq" id="WP_418157632.1">
    <property type="nucleotide sequence ID" value="NZ_JBBLZC010000001.1"/>
</dbReference>
<dbReference type="PANTHER" id="PTHR34846">
    <property type="entry name" value="4-CARBOXYMUCONOLACTONE DECARBOXYLASE FAMILY PROTEIN (AFU_ORTHOLOGUE AFUA_6G11590)"/>
    <property type="match status" value="1"/>
</dbReference>
<dbReference type="InterPro" id="IPR004675">
    <property type="entry name" value="AhpD_core"/>
</dbReference>
<keyword evidence="3" id="KW-1185">Reference proteome</keyword>
<protein>
    <submittedName>
        <fullName evidence="2">Carboxymuconolactone decarboxylase family protein</fullName>
    </submittedName>
</protein>
<comment type="caution">
    <text evidence="2">The sequence shown here is derived from an EMBL/GenBank/DDBJ whole genome shotgun (WGS) entry which is preliminary data.</text>
</comment>
<name>A0ABU8XKT2_9PROT</name>
<dbReference type="Gene3D" id="1.20.1290.10">
    <property type="entry name" value="AhpD-like"/>
    <property type="match status" value="1"/>
</dbReference>
<gene>
    <name evidence="2" type="ORF">U1T56_01385</name>
</gene>
<dbReference type="Proteomes" id="UP001375743">
    <property type="component" value="Unassembled WGS sequence"/>
</dbReference>
<dbReference type="NCBIfam" id="TIGR00778">
    <property type="entry name" value="ahpD_dom"/>
    <property type="match status" value="1"/>
</dbReference>
<dbReference type="InterPro" id="IPR003779">
    <property type="entry name" value="CMD-like"/>
</dbReference>
<evidence type="ECO:0000259" key="1">
    <source>
        <dbReference type="Pfam" id="PF02627"/>
    </source>
</evidence>
<evidence type="ECO:0000313" key="2">
    <source>
        <dbReference type="EMBL" id="MEK0081788.1"/>
    </source>
</evidence>
<proteinExistence type="predicted"/>
<dbReference type="Pfam" id="PF02627">
    <property type="entry name" value="CMD"/>
    <property type="match status" value="1"/>
</dbReference>
<dbReference type="PANTHER" id="PTHR34846:SF10">
    <property type="entry name" value="CYTOPLASMIC PROTEIN"/>
    <property type="match status" value="1"/>
</dbReference>
<sequence>MEQRLDASAVAPEAMKAVLGVEAYIRGCGLEPGLIDLVKMRASQINGCAFCLDMHSRHARRRGETEQRLYLLNAWREVPLYSPRERAALAWTEALTKIAETHAPDADYAELCRHFSTREIVDLTTLIGLINLWNRLAIGLREPLPAGLADAA</sequence>
<feature type="domain" description="Carboxymuconolactone decarboxylase-like" evidence="1">
    <location>
        <begin position="12"/>
        <end position="94"/>
    </location>
</feature>
<dbReference type="InterPro" id="IPR029032">
    <property type="entry name" value="AhpD-like"/>
</dbReference>
<reference evidence="2 3" key="1">
    <citation type="submission" date="2024-01" db="EMBL/GenBank/DDBJ databases">
        <title>Multi-omics insights into the function and evolution of sodium benzoate biodegradation pathways in Benzoatithermus flavus gen. nov., sp. nov. from hot spring.</title>
        <authorList>
            <person name="Hu C.-J."/>
            <person name="Li W.-J."/>
        </authorList>
    </citation>
    <scope>NUCLEOTIDE SEQUENCE [LARGE SCALE GENOMIC DNA]</scope>
    <source>
        <strain evidence="2 3">SYSU G07066</strain>
    </source>
</reference>
<dbReference type="EMBL" id="JBBLZC010000001">
    <property type="protein sequence ID" value="MEK0081788.1"/>
    <property type="molecule type" value="Genomic_DNA"/>
</dbReference>
<organism evidence="2 3">
    <name type="scientific">Benzoatithermus flavus</name>
    <dbReference type="NCBI Taxonomy" id="3108223"/>
    <lineage>
        <taxon>Bacteria</taxon>
        <taxon>Pseudomonadati</taxon>
        <taxon>Pseudomonadota</taxon>
        <taxon>Alphaproteobacteria</taxon>
        <taxon>Geminicoccales</taxon>
        <taxon>Geminicoccaceae</taxon>
        <taxon>Benzoatithermus</taxon>
    </lineage>
</organism>
<accession>A0ABU8XKT2</accession>